<protein>
    <submittedName>
        <fullName evidence="7">18863_t:CDS:1</fullName>
    </submittedName>
</protein>
<gene>
    <name evidence="7" type="ORF">AMORRO_LOCUS14857</name>
</gene>
<organism evidence="7 8">
    <name type="scientific">Acaulospora morrowiae</name>
    <dbReference type="NCBI Taxonomy" id="94023"/>
    <lineage>
        <taxon>Eukaryota</taxon>
        <taxon>Fungi</taxon>
        <taxon>Fungi incertae sedis</taxon>
        <taxon>Mucoromycota</taxon>
        <taxon>Glomeromycotina</taxon>
        <taxon>Glomeromycetes</taxon>
        <taxon>Diversisporales</taxon>
        <taxon>Acaulosporaceae</taxon>
        <taxon>Acaulospora</taxon>
    </lineage>
</organism>
<evidence type="ECO:0000256" key="3">
    <source>
        <dbReference type="ARBA" id="ARBA00022989"/>
    </source>
</evidence>
<feature type="domain" description="Anoctamin transmembrane" evidence="6">
    <location>
        <begin position="2"/>
        <end position="336"/>
    </location>
</feature>
<keyword evidence="3 5" id="KW-1133">Transmembrane helix</keyword>
<sequence>ELPRPDFYGTDRRISPITLTWEFYFPPEKRLRKFLISGTIVTISKINIKKLCIVIFTIGVVIVFPKMWIKNVGIYTSLVTATLSKNLALFLTKKENHKTDTNFEDSFIFKSFLFDFFSSYSSLFYIMLIKQQYIKRIVKDAHAGCEYDNCLIELTIQLAILLIGKQAFRQFKDLFVPWTKIKFNKQRLKLELESLIDKYKNYEKTIPQWVSDGCLAEAPMIGMSEYGDMIVQFGYIALFGPAFPLAAFFSWINNVVEIRTDAFKYIKTLQRPVAFQTQDIGMWENVLHVLSSLGVLTNAVMIAFYSNWVQTQFQKYTGDNDNLLLIARLGFILVFE</sequence>
<dbReference type="InterPro" id="IPR007632">
    <property type="entry name" value="Anoctamin"/>
</dbReference>
<keyword evidence="4 5" id="KW-0472">Membrane</keyword>
<dbReference type="OrthoDB" id="296386at2759"/>
<evidence type="ECO:0000313" key="8">
    <source>
        <dbReference type="Proteomes" id="UP000789342"/>
    </source>
</evidence>
<feature type="non-terminal residue" evidence="7">
    <location>
        <position position="1"/>
    </location>
</feature>
<evidence type="ECO:0000259" key="6">
    <source>
        <dbReference type="Pfam" id="PF04547"/>
    </source>
</evidence>
<accession>A0A9N9IPG0</accession>
<comment type="caution">
    <text evidence="7">The sequence shown here is derived from an EMBL/GenBank/DDBJ whole genome shotgun (WGS) entry which is preliminary data.</text>
</comment>
<evidence type="ECO:0000256" key="1">
    <source>
        <dbReference type="ARBA" id="ARBA00004141"/>
    </source>
</evidence>
<keyword evidence="2 5" id="KW-0812">Transmembrane</keyword>
<dbReference type="GO" id="GO:0005254">
    <property type="term" value="F:chloride channel activity"/>
    <property type="evidence" value="ECO:0007669"/>
    <property type="project" value="TreeGrafter"/>
</dbReference>
<evidence type="ECO:0000256" key="2">
    <source>
        <dbReference type="ARBA" id="ARBA00022692"/>
    </source>
</evidence>
<keyword evidence="8" id="KW-1185">Reference proteome</keyword>
<feature type="transmembrane region" description="Helical" evidence="5">
    <location>
        <begin position="286"/>
        <end position="305"/>
    </location>
</feature>
<dbReference type="PANTHER" id="PTHR12308">
    <property type="entry name" value="ANOCTAMIN"/>
    <property type="match status" value="1"/>
</dbReference>
<proteinExistence type="predicted"/>
<dbReference type="AlphaFoldDB" id="A0A9N9IPG0"/>
<evidence type="ECO:0000256" key="4">
    <source>
        <dbReference type="ARBA" id="ARBA00023136"/>
    </source>
</evidence>
<evidence type="ECO:0000313" key="7">
    <source>
        <dbReference type="EMBL" id="CAG8743189.1"/>
    </source>
</evidence>
<reference evidence="7" key="1">
    <citation type="submission" date="2021-06" db="EMBL/GenBank/DDBJ databases">
        <authorList>
            <person name="Kallberg Y."/>
            <person name="Tangrot J."/>
            <person name="Rosling A."/>
        </authorList>
    </citation>
    <scope>NUCLEOTIDE SEQUENCE</scope>
    <source>
        <strain evidence="7">CL551</strain>
    </source>
</reference>
<feature type="non-terminal residue" evidence="7">
    <location>
        <position position="336"/>
    </location>
</feature>
<feature type="transmembrane region" description="Helical" evidence="5">
    <location>
        <begin position="233"/>
        <end position="252"/>
    </location>
</feature>
<dbReference type="InterPro" id="IPR049452">
    <property type="entry name" value="Anoctamin_TM"/>
</dbReference>
<feature type="transmembrane region" description="Helical" evidence="5">
    <location>
        <begin position="107"/>
        <end position="129"/>
    </location>
</feature>
<feature type="transmembrane region" description="Helical" evidence="5">
    <location>
        <begin position="51"/>
        <end position="69"/>
    </location>
</feature>
<dbReference type="Proteomes" id="UP000789342">
    <property type="component" value="Unassembled WGS sequence"/>
</dbReference>
<dbReference type="EMBL" id="CAJVPV010031602">
    <property type="protein sequence ID" value="CAG8743189.1"/>
    <property type="molecule type" value="Genomic_DNA"/>
</dbReference>
<evidence type="ECO:0000256" key="5">
    <source>
        <dbReference type="SAM" id="Phobius"/>
    </source>
</evidence>
<dbReference type="GO" id="GO:0016020">
    <property type="term" value="C:membrane"/>
    <property type="evidence" value="ECO:0007669"/>
    <property type="project" value="UniProtKB-SubCell"/>
</dbReference>
<dbReference type="Pfam" id="PF04547">
    <property type="entry name" value="Anoctamin"/>
    <property type="match status" value="1"/>
</dbReference>
<name>A0A9N9IPG0_9GLOM</name>
<comment type="subcellular location">
    <subcellularLocation>
        <location evidence="1">Membrane</location>
        <topology evidence="1">Multi-pass membrane protein</topology>
    </subcellularLocation>
</comment>
<dbReference type="PANTHER" id="PTHR12308:SF73">
    <property type="entry name" value="ANOCTAMIN"/>
    <property type="match status" value="1"/>
</dbReference>